<evidence type="ECO:0000313" key="2">
    <source>
        <dbReference type="Proteomes" id="UP001165064"/>
    </source>
</evidence>
<accession>A0ACB5T0T5</accession>
<name>A0ACB5T0T5_AMBMO</name>
<reference evidence="1" key="1">
    <citation type="submission" date="2023-04" db="EMBL/GenBank/DDBJ databases">
        <title>Ambrosiozyma monospora NBRC 10751.</title>
        <authorList>
            <person name="Ichikawa N."/>
            <person name="Sato H."/>
            <person name="Tonouchi N."/>
        </authorList>
    </citation>
    <scope>NUCLEOTIDE SEQUENCE</scope>
    <source>
        <strain evidence="1">NBRC 10751</strain>
    </source>
</reference>
<evidence type="ECO:0000313" key="1">
    <source>
        <dbReference type="EMBL" id="GME78184.1"/>
    </source>
</evidence>
<comment type="caution">
    <text evidence="1">The sequence shown here is derived from an EMBL/GenBank/DDBJ whole genome shotgun (WGS) entry which is preliminary data.</text>
</comment>
<organism evidence="1 2">
    <name type="scientific">Ambrosiozyma monospora</name>
    <name type="common">Yeast</name>
    <name type="synonym">Endomycopsis monosporus</name>
    <dbReference type="NCBI Taxonomy" id="43982"/>
    <lineage>
        <taxon>Eukaryota</taxon>
        <taxon>Fungi</taxon>
        <taxon>Dikarya</taxon>
        <taxon>Ascomycota</taxon>
        <taxon>Saccharomycotina</taxon>
        <taxon>Pichiomycetes</taxon>
        <taxon>Pichiales</taxon>
        <taxon>Pichiaceae</taxon>
        <taxon>Ambrosiozyma</taxon>
    </lineage>
</organism>
<gene>
    <name evidence="1" type="ORF">Amon02_000334000</name>
</gene>
<dbReference type="Proteomes" id="UP001165064">
    <property type="component" value="Unassembled WGS sequence"/>
</dbReference>
<protein>
    <submittedName>
        <fullName evidence="1">Unnamed protein product</fullName>
    </submittedName>
</protein>
<proteinExistence type="predicted"/>
<dbReference type="EMBL" id="BSXS01002089">
    <property type="protein sequence ID" value="GME78184.1"/>
    <property type="molecule type" value="Genomic_DNA"/>
</dbReference>
<sequence length="80" mass="9166">MCMTSGFIHILLNTLYVAIPVHSMSPYDRRYTDLRDEFGTAYIDDNDTGEGEGEESQIEKKKIAKEIAIEVRESMQQKAH</sequence>
<keyword evidence="2" id="KW-1185">Reference proteome</keyword>